<evidence type="ECO:0000313" key="3">
    <source>
        <dbReference type="Proteomes" id="UP000247973"/>
    </source>
</evidence>
<name>A0A2V3PVL6_9BACT</name>
<dbReference type="EMBL" id="QICL01000001">
    <property type="protein sequence ID" value="PXV69172.1"/>
    <property type="molecule type" value="Genomic_DNA"/>
</dbReference>
<evidence type="ECO:0000256" key="1">
    <source>
        <dbReference type="SAM" id="SignalP"/>
    </source>
</evidence>
<dbReference type="Proteomes" id="UP000247973">
    <property type="component" value="Unassembled WGS sequence"/>
</dbReference>
<feature type="chain" id="PRO_5016125404" evidence="1">
    <location>
        <begin position="19"/>
        <end position="262"/>
    </location>
</feature>
<protein>
    <submittedName>
        <fullName evidence="2">Uncharacterized protein</fullName>
    </submittedName>
</protein>
<dbReference type="OrthoDB" id="1240046at2"/>
<accession>A0A2V3PVL6</accession>
<dbReference type="AlphaFoldDB" id="A0A2V3PVL6"/>
<keyword evidence="1" id="KW-0732">Signal</keyword>
<proteinExistence type="predicted"/>
<keyword evidence="3" id="KW-1185">Reference proteome</keyword>
<dbReference type="RefSeq" id="WP_110309125.1">
    <property type="nucleotide sequence ID" value="NZ_QICL01000001.1"/>
</dbReference>
<gene>
    <name evidence="2" type="ORF">CLV62_101441</name>
</gene>
<evidence type="ECO:0000313" key="2">
    <source>
        <dbReference type="EMBL" id="PXV69172.1"/>
    </source>
</evidence>
<feature type="signal peptide" evidence="1">
    <location>
        <begin position="1"/>
        <end position="18"/>
    </location>
</feature>
<comment type="caution">
    <text evidence="2">The sequence shown here is derived from an EMBL/GenBank/DDBJ whole genome shotgun (WGS) entry which is preliminary data.</text>
</comment>
<organism evidence="2 3">
    <name type="scientific">Dysgonomonas alginatilytica</name>
    <dbReference type="NCBI Taxonomy" id="1605892"/>
    <lineage>
        <taxon>Bacteria</taxon>
        <taxon>Pseudomonadati</taxon>
        <taxon>Bacteroidota</taxon>
        <taxon>Bacteroidia</taxon>
        <taxon>Bacteroidales</taxon>
        <taxon>Dysgonomonadaceae</taxon>
        <taxon>Dysgonomonas</taxon>
    </lineage>
</organism>
<sequence length="262" mass="28571">MKIKLIIIFLLCSLLSFAQNVGINMKNPQAVFHVDPLGDSDNTSIPSRYVDDVIINNQGRIGIGTSLPTSKIDIIGKLQFLDGNQARGKVLFSDATGLASWKVSQFNRQSVWVLSNAAGGMSFSLTTPVQIKGTGSMIEANIVGIVNVSNTNGNFVYVPAGKYITILEGQLLSRKGVLGVQEAVNTYGRIGLRSWEQLSTAADIYTLFTNKAAGSTFIYESSVGQNLYLTYAIRNYHPFIGIYQDGPHNNATFLFTLTFIKL</sequence>
<reference evidence="2 3" key="1">
    <citation type="submission" date="2018-03" db="EMBL/GenBank/DDBJ databases">
        <title>Genomic Encyclopedia of Archaeal and Bacterial Type Strains, Phase II (KMG-II): from individual species to whole genera.</title>
        <authorList>
            <person name="Goeker M."/>
        </authorList>
    </citation>
    <scope>NUCLEOTIDE SEQUENCE [LARGE SCALE GENOMIC DNA]</scope>
    <source>
        <strain evidence="2 3">DSM 100214</strain>
    </source>
</reference>